<evidence type="ECO:0000313" key="4">
    <source>
        <dbReference type="EMBL" id="KAL3627017.1"/>
    </source>
</evidence>
<gene>
    <name evidence="4" type="ORF">CASFOL_028380</name>
</gene>
<dbReference type="Pfam" id="PF13952">
    <property type="entry name" value="DUF4216"/>
    <property type="match status" value="1"/>
</dbReference>
<dbReference type="EMBL" id="JAVIJP010000039">
    <property type="protein sequence ID" value="KAL3627017.1"/>
    <property type="molecule type" value="Genomic_DNA"/>
</dbReference>
<dbReference type="PANTHER" id="PTHR48258">
    <property type="entry name" value="DUF4218 DOMAIN-CONTAINING PROTEIN-RELATED"/>
    <property type="match status" value="1"/>
</dbReference>
<keyword evidence="5" id="KW-1185">Reference proteome</keyword>
<dbReference type="Pfam" id="PF13963">
    <property type="entry name" value="Transpos_assoc"/>
    <property type="match status" value="1"/>
</dbReference>
<proteinExistence type="predicted"/>
<evidence type="ECO:0000259" key="2">
    <source>
        <dbReference type="Pfam" id="PF13960"/>
    </source>
</evidence>
<protein>
    <recommendedName>
        <fullName evidence="6">Transposase</fullName>
    </recommendedName>
</protein>
<dbReference type="InterPro" id="IPR029480">
    <property type="entry name" value="Transpos_assoc"/>
</dbReference>
<evidence type="ECO:0000313" key="5">
    <source>
        <dbReference type="Proteomes" id="UP001632038"/>
    </source>
</evidence>
<dbReference type="PANTHER" id="PTHR48258:SF9">
    <property type="entry name" value="OS01G0348150 PROTEIN"/>
    <property type="match status" value="1"/>
</dbReference>
<dbReference type="InterPro" id="IPR025312">
    <property type="entry name" value="DUF4216"/>
</dbReference>
<dbReference type="InterPro" id="IPR004242">
    <property type="entry name" value="Transposase_21"/>
</dbReference>
<dbReference type="Pfam" id="PF13960">
    <property type="entry name" value="DUF4218"/>
    <property type="match status" value="1"/>
</dbReference>
<feature type="domain" description="DUF4218" evidence="2">
    <location>
        <begin position="656"/>
        <end position="762"/>
    </location>
</feature>
<dbReference type="InterPro" id="IPR025452">
    <property type="entry name" value="DUF4218"/>
</dbReference>
<dbReference type="AlphaFoldDB" id="A0ABD3CE78"/>
<accession>A0ABD3CE78</accession>
<evidence type="ECO:0000259" key="3">
    <source>
        <dbReference type="Pfam" id="PF13963"/>
    </source>
</evidence>
<comment type="caution">
    <text evidence="4">The sequence shown here is derived from an EMBL/GenBank/DDBJ whole genome shotgun (WGS) entry which is preliminary data.</text>
</comment>
<reference evidence="5" key="1">
    <citation type="journal article" date="2024" name="IScience">
        <title>Strigolactones Initiate the Formation of Haustorium-like Structures in Castilleja.</title>
        <authorList>
            <person name="Buerger M."/>
            <person name="Peterson D."/>
            <person name="Chory J."/>
        </authorList>
    </citation>
    <scope>NUCLEOTIDE SEQUENCE [LARGE SCALE GENOMIC DNA]</scope>
</reference>
<evidence type="ECO:0008006" key="6">
    <source>
        <dbReference type="Google" id="ProtNLM"/>
    </source>
</evidence>
<feature type="domain" description="DUF4216" evidence="1">
    <location>
        <begin position="931"/>
        <end position="999"/>
    </location>
</feature>
<organism evidence="4 5">
    <name type="scientific">Castilleja foliolosa</name>
    <dbReference type="NCBI Taxonomy" id="1961234"/>
    <lineage>
        <taxon>Eukaryota</taxon>
        <taxon>Viridiplantae</taxon>
        <taxon>Streptophyta</taxon>
        <taxon>Embryophyta</taxon>
        <taxon>Tracheophyta</taxon>
        <taxon>Spermatophyta</taxon>
        <taxon>Magnoliopsida</taxon>
        <taxon>eudicotyledons</taxon>
        <taxon>Gunneridae</taxon>
        <taxon>Pentapetalae</taxon>
        <taxon>asterids</taxon>
        <taxon>lamiids</taxon>
        <taxon>Lamiales</taxon>
        <taxon>Orobanchaceae</taxon>
        <taxon>Pedicularideae</taxon>
        <taxon>Castillejinae</taxon>
        <taxon>Castilleja</taxon>
    </lineage>
</organism>
<dbReference type="Pfam" id="PF02992">
    <property type="entry name" value="Transposase_21"/>
    <property type="match status" value="1"/>
</dbReference>
<dbReference type="Proteomes" id="UP001632038">
    <property type="component" value="Unassembled WGS sequence"/>
</dbReference>
<name>A0ABD3CE78_9LAMI</name>
<feature type="domain" description="Transposase-associated" evidence="3">
    <location>
        <begin position="4"/>
        <end position="76"/>
    </location>
</feature>
<sequence length="1070" mass="123982">MMNREWVLANRLTQEYRNGVDYFIKFATENSRSTRSILCPCKNCRNLTRLSVDEVKGHMIMFGIDPTYTRWIWHGEKEHSNINLDELYKSQQYEGDRLEEMAHAAQENFSDHPSMFEELLRDAREPLYPSCTKYTKLSTILKLYNLKAAHGWTDRSFTALLDIMKDILPENNVLPNRTYDAKKVISSLAIDYERIHACPNDCVLYRNEYESLDCCPNPSCRQPRYQRAGVAAKVVWYFPIIPRFKRMFSNTSEAKNLRWHAEGREVDGNIRHPADSEQWISIDNLYPDFSKDPRNLRLALSADGMNPYGSQSSTHSTWPVVLVIYNLPSSLCMKRKYMMLSLLISGPKQPGNDIDVYLQPIVEDLKVMWDSGVEVYDAHLAETFSLRAMLLWTINDFPAYGNLSGYSTKGHEACPICQKDTAYCQLKNCQKTVYLGSRRFLPMDHRYRKLRKAFNGQPEEGTAPTSLSGQETHDVVSSLNITYGKKRDKPLPTKGWKKNSIFFSLSYWKDLPVRHCLDVMHIEKNICESLLGTLLNVRGKTKDGINARLDMVDMGIRTELKPEKVGNRTYLPPACYTLSKKEKLQFCNFFKGIKVPAGFSSNVKSLVNLSELKLQGMKSHDCHIVMQELLPIAIRGILPKHVRNAITRLCFFFKKICCKVIIKEELDKLQEEIVVTLCQLEMYFPPSFFDIMVHLSIHLVREIRYCGPVYLRWMYPFERYMKVFKGYVKNRYRPEACIVERYIVEEAIEFCNEYLSGVTTIGLPKRRKTERDEGKGTVGGQLEKISSVMRCQAHLYVIRNTNEVEKYVQEHMSLLGSRYSSRKTQKWIIDEHNRSFSVWLRARVLDQIQKSPGSVSTTLTWLSQEPLFEVKSFAAYEINGVTFYTKEQDDKSTTQNSGVMLVAETAHVSSAKDNNPVYEDTTYYGVIEHIWELDYTNFKVPVFHCRWANSSTGVKRDELGFVQVDLDRVGYKGDAFILASQAKQVFYVPDPSNNKWSVVLTAKEKQHDDYNHFSDELLNPTLNMPSTEVDVREDEVYLRDDHEEGIWANEDISSLEQVNKQRRSKRKRKV</sequence>
<evidence type="ECO:0000259" key="1">
    <source>
        <dbReference type="Pfam" id="PF13952"/>
    </source>
</evidence>